<dbReference type="RefSeq" id="WP_379236943.1">
    <property type="nucleotide sequence ID" value="NZ_JBHSTE010000006.1"/>
</dbReference>
<feature type="domain" description="YqbQ/XkdQ" evidence="2">
    <location>
        <begin position="48"/>
        <end position="361"/>
    </location>
</feature>
<dbReference type="Pfam" id="PF24032">
    <property type="entry name" value="YQBQ"/>
    <property type="match status" value="1"/>
</dbReference>
<evidence type="ECO:0000313" key="3">
    <source>
        <dbReference type="EMBL" id="MFC6334426.1"/>
    </source>
</evidence>
<proteinExistence type="predicted"/>
<sequence length="365" mass="40845">MSSVKLDSKTVSFDSLEQHYRGFIAPSFKVIVSNKDIVKEGMAIESVTIQTSTSKIADTVSFSVTNAYDLIKRDLKWADLLQPGNSVEVSIGYTDILTPLFFGYISNTEFNFSSGQAPVISVTAMDISFFMMRSGEPQIWSNKTIPDIVEELGRKYGLTEFDIEKDTQVYPTLMKNTETDHKFIKNLADKLHYEFFVVGKKLYFRPYMNNRTPVMTLEWGKQLMSFKLEHDIADQVTKVIVKGNIRKSKDIVYGEASTVRKLGKNSLTGGDLLKKIGTFIQVIQEQVDDEAEAKELAEAKMEEISMKLVSASASCIGLPEIRAGRYIEIGGLGKRLNTLYYIESATHTVGSSGYQTSFKLKGNAV</sequence>
<dbReference type="InterPro" id="IPR056937">
    <property type="entry name" value="YqbQ/XkdQ"/>
</dbReference>
<keyword evidence="1" id="KW-0175">Coiled coil</keyword>
<keyword evidence="4" id="KW-1185">Reference proteome</keyword>
<name>A0ABW1V9A2_9BACL</name>
<dbReference type="EMBL" id="JBHSTE010000006">
    <property type="protein sequence ID" value="MFC6334426.1"/>
    <property type="molecule type" value="Genomic_DNA"/>
</dbReference>
<accession>A0ABW1V9A2</accession>
<evidence type="ECO:0000259" key="2">
    <source>
        <dbReference type="Pfam" id="PF24032"/>
    </source>
</evidence>
<comment type="caution">
    <text evidence="3">The sequence shown here is derived from an EMBL/GenBank/DDBJ whole genome shotgun (WGS) entry which is preliminary data.</text>
</comment>
<organism evidence="3 4">
    <name type="scientific">Paenibacillus septentrionalis</name>
    <dbReference type="NCBI Taxonomy" id="429342"/>
    <lineage>
        <taxon>Bacteria</taxon>
        <taxon>Bacillati</taxon>
        <taxon>Bacillota</taxon>
        <taxon>Bacilli</taxon>
        <taxon>Bacillales</taxon>
        <taxon>Paenibacillaceae</taxon>
        <taxon>Paenibacillus</taxon>
    </lineage>
</organism>
<evidence type="ECO:0000313" key="4">
    <source>
        <dbReference type="Proteomes" id="UP001596233"/>
    </source>
</evidence>
<dbReference type="Proteomes" id="UP001596233">
    <property type="component" value="Unassembled WGS sequence"/>
</dbReference>
<feature type="coiled-coil region" evidence="1">
    <location>
        <begin position="280"/>
        <end position="307"/>
    </location>
</feature>
<reference evidence="4" key="1">
    <citation type="journal article" date="2019" name="Int. J. Syst. Evol. Microbiol.">
        <title>The Global Catalogue of Microorganisms (GCM) 10K type strain sequencing project: providing services to taxonomists for standard genome sequencing and annotation.</title>
        <authorList>
            <consortium name="The Broad Institute Genomics Platform"/>
            <consortium name="The Broad Institute Genome Sequencing Center for Infectious Disease"/>
            <person name="Wu L."/>
            <person name="Ma J."/>
        </authorList>
    </citation>
    <scope>NUCLEOTIDE SEQUENCE [LARGE SCALE GENOMIC DNA]</scope>
    <source>
        <strain evidence="4">PCU 280</strain>
    </source>
</reference>
<evidence type="ECO:0000256" key="1">
    <source>
        <dbReference type="SAM" id="Coils"/>
    </source>
</evidence>
<dbReference type="SUPFAM" id="SSF69279">
    <property type="entry name" value="Phage tail proteins"/>
    <property type="match status" value="1"/>
</dbReference>
<dbReference type="Gene3D" id="3.55.50.10">
    <property type="entry name" value="Baseplate protein-like domains"/>
    <property type="match status" value="1"/>
</dbReference>
<protein>
    <submittedName>
        <fullName evidence="3">Phage late control D family protein</fullName>
    </submittedName>
</protein>
<gene>
    <name evidence="3" type="ORF">ACFP56_17500</name>
</gene>